<keyword evidence="1" id="KW-0614">Plasmid</keyword>
<dbReference type="KEGG" id="bpor:BPO_p0029"/>
<reference evidence="1" key="1">
    <citation type="submission" date="2023-10" db="EMBL/GenBank/DDBJ databases">
        <title>Characterization and whole genome sequencing of a novel strain of Bergeyella porcorum QD2021 isolated from pig.</title>
        <authorList>
            <person name="Liu G."/>
            <person name="Chen C."/>
            <person name="Han X."/>
        </authorList>
    </citation>
    <scope>NUCLEOTIDE SEQUENCE</scope>
    <source>
        <strain evidence="1">QD2021</strain>
        <plasmid evidence="1">pQD2021</plasmid>
    </source>
</reference>
<dbReference type="AlphaFoldDB" id="A0AAU0F5U9"/>
<dbReference type="EMBL" id="CP136427">
    <property type="protein sequence ID" value="WOC53112.1"/>
    <property type="molecule type" value="Genomic_DNA"/>
</dbReference>
<proteinExistence type="predicted"/>
<name>A0AAU0F5U9_9FLAO</name>
<evidence type="ECO:0000313" key="1">
    <source>
        <dbReference type="EMBL" id="WOC53112.1"/>
    </source>
</evidence>
<keyword evidence="2" id="KW-1185">Reference proteome</keyword>
<dbReference type="Proteomes" id="UP001432059">
    <property type="component" value="Plasmid pQD2021"/>
</dbReference>
<evidence type="ECO:0000313" key="2">
    <source>
        <dbReference type="Proteomes" id="UP001432059"/>
    </source>
</evidence>
<organism evidence="1 2">
    <name type="scientific">Bergeyella porcorum</name>
    <dbReference type="NCBI Taxonomy" id="1735111"/>
    <lineage>
        <taxon>Bacteria</taxon>
        <taxon>Pseudomonadati</taxon>
        <taxon>Bacteroidota</taxon>
        <taxon>Flavobacteriia</taxon>
        <taxon>Flavobacteriales</taxon>
        <taxon>Weeksellaceae</taxon>
        <taxon>Bergeyella</taxon>
    </lineage>
</organism>
<sequence length="90" mass="9601">MWNSDWQVFRDIFRKSFVGVIFSGNVGTTSPVPTISIVLGVTKIQTIIAGKASTIPTALAPFARVPASVKADSSAIFPNMAVPLVYTCVE</sequence>
<geneLocation type="plasmid" evidence="1 2">
    <name>pQD2021</name>
</geneLocation>
<accession>A0AAU0F5U9</accession>
<gene>
    <name evidence="1" type="ORF">BPO_p0029</name>
</gene>
<protein>
    <submittedName>
        <fullName evidence="1">Uncharacterized protein</fullName>
    </submittedName>
</protein>